<comment type="similarity">
    <text evidence="2">Belongs to the aromatic acid exporter (TC 2.A.85) family.</text>
</comment>
<keyword evidence="7 9" id="KW-0472">Membrane</keyword>
<keyword evidence="11" id="KW-1185">Reference proteome</keyword>
<keyword evidence="5 9" id="KW-1133">Transmembrane helix</keyword>
<feature type="transmembrane region" description="Helical" evidence="9">
    <location>
        <begin position="128"/>
        <end position="148"/>
    </location>
</feature>
<keyword evidence="8" id="KW-0407">Ion channel</keyword>
<evidence type="ECO:0000313" key="10">
    <source>
        <dbReference type="EMBL" id="KAK3250815.1"/>
    </source>
</evidence>
<feature type="transmembrane region" description="Helical" evidence="9">
    <location>
        <begin position="220"/>
        <end position="242"/>
    </location>
</feature>
<evidence type="ECO:0000313" key="11">
    <source>
        <dbReference type="Proteomes" id="UP001190700"/>
    </source>
</evidence>
<keyword evidence="6" id="KW-0406">Ion transport</keyword>
<proteinExistence type="inferred from homology"/>
<keyword evidence="4 9" id="KW-0812">Transmembrane</keyword>
<dbReference type="EMBL" id="LGRX02026468">
    <property type="protein sequence ID" value="KAK3250815.1"/>
    <property type="molecule type" value="Genomic_DNA"/>
</dbReference>
<evidence type="ECO:0000256" key="3">
    <source>
        <dbReference type="ARBA" id="ARBA00022448"/>
    </source>
</evidence>
<evidence type="ECO:0000256" key="7">
    <source>
        <dbReference type="ARBA" id="ARBA00023136"/>
    </source>
</evidence>
<comment type="subcellular location">
    <subcellularLocation>
        <location evidence="1">Membrane</location>
        <topology evidence="1">Multi-pass membrane protein</topology>
    </subcellularLocation>
</comment>
<gene>
    <name evidence="10" type="ORF">CYMTET_39824</name>
</gene>
<dbReference type="InterPro" id="IPR020966">
    <property type="entry name" value="ALMT"/>
</dbReference>
<dbReference type="GO" id="GO:0015743">
    <property type="term" value="P:malate transport"/>
    <property type="evidence" value="ECO:0007669"/>
    <property type="project" value="InterPro"/>
</dbReference>
<feature type="transmembrane region" description="Helical" evidence="9">
    <location>
        <begin position="160"/>
        <end position="177"/>
    </location>
</feature>
<evidence type="ECO:0000256" key="2">
    <source>
        <dbReference type="ARBA" id="ARBA00007079"/>
    </source>
</evidence>
<feature type="transmembrane region" description="Helical" evidence="9">
    <location>
        <begin position="197"/>
        <end position="213"/>
    </location>
</feature>
<name>A0AAE0CBC9_9CHLO</name>
<dbReference type="Proteomes" id="UP001190700">
    <property type="component" value="Unassembled WGS sequence"/>
</dbReference>
<evidence type="ECO:0000256" key="9">
    <source>
        <dbReference type="SAM" id="Phobius"/>
    </source>
</evidence>
<evidence type="ECO:0000256" key="5">
    <source>
        <dbReference type="ARBA" id="ARBA00022989"/>
    </source>
</evidence>
<dbReference type="GO" id="GO:0034220">
    <property type="term" value="P:monoatomic ion transmembrane transport"/>
    <property type="evidence" value="ECO:0007669"/>
    <property type="project" value="UniProtKB-KW"/>
</dbReference>
<protein>
    <submittedName>
        <fullName evidence="10">Uncharacterized protein</fullName>
    </submittedName>
</protein>
<evidence type="ECO:0000256" key="8">
    <source>
        <dbReference type="ARBA" id="ARBA00023303"/>
    </source>
</evidence>
<sequence length="516" mass="58041">MGTSHGPVHSFGTRSRRNLTAGRLTAGSMRKFKTLCQASSHDTPMPPSPPKEEDQGLKFWRDLLPPWSNVPTSFEYAFRVGLTVFLAGQFKYQPFLAERFASGYGWWVVLTTLACAEFNVGAAVQKGFIRTVGTVIGCALVVLLDALLQDGLALGERKSLIVVLLSFFTSSLYFFRYSSNPDVKDFKQKLLITDYEFYVVALSFDLLLIKTFADGTSDPAFYRMGMTCVGYIITLAVTLAVFPQYAEDTCCQRFCDDLEDVSAILEASIGRMDQAQKEDDFNEVELDKTNRFYTRSAEEGRLIGYIKWEPYHRALNTRIKSFVYSKLPYQGGKQKVCSTRELPFDELLQRCKTPSMEDYTAFRACLSQMVNLCLALEHYLADSERGWMRLDSKYDDQVQAQVKLVARESVEVLQGLRRCLKDASPQDILTTNPQPKLPQLGGLKPSLSRTKAACQELQDLVEMARNTASQRGRASLRFCGFLSVVLEMVSALEELVDALVTLEQDGLNLDMEIPVD</sequence>
<evidence type="ECO:0000256" key="1">
    <source>
        <dbReference type="ARBA" id="ARBA00004141"/>
    </source>
</evidence>
<evidence type="ECO:0000256" key="4">
    <source>
        <dbReference type="ARBA" id="ARBA00022692"/>
    </source>
</evidence>
<feature type="transmembrane region" description="Helical" evidence="9">
    <location>
        <begin position="104"/>
        <end position="122"/>
    </location>
</feature>
<dbReference type="AlphaFoldDB" id="A0AAE0CBC9"/>
<evidence type="ECO:0000256" key="6">
    <source>
        <dbReference type="ARBA" id="ARBA00023065"/>
    </source>
</evidence>
<accession>A0AAE0CBC9</accession>
<reference evidence="10 11" key="1">
    <citation type="journal article" date="2015" name="Genome Biol. Evol.">
        <title>Comparative Genomics of a Bacterivorous Green Alga Reveals Evolutionary Causalities and Consequences of Phago-Mixotrophic Mode of Nutrition.</title>
        <authorList>
            <person name="Burns J.A."/>
            <person name="Paasch A."/>
            <person name="Narechania A."/>
            <person name="Kim E."/>
        </authorList>
    </citation>
    <scope>NUCLEOTIDE SEQUENCE [LARGE SCALE GENOMIC DNA]</scope>
    <source>
        <strain evidence="10 11">PLY_AMNH</strain>
    </source>
</reference>
<dbReference type="GO" id="GO:0016020">
    <property type="term" value="C:membrane"/>
    <property type="evidence" value="ECO:0007669"/>
    <property type="project" value="UniProtKB-SubCell"/>
</dbReference>
<comment type="caution">
    <text evidence="10">The sequence shown here is derived from an EMBL/GenBank/DDBJ whole genome shotgun (WGS) entry which is preliminary data.</text>
</comment>
<dbReference type="PANTHER" id="PTHR31086">
    <property type="entry name" value="ALUMINUM-ACTIVATED MALATE TRANSPORTER 10"/>
    <property type="match status" value="1"/>
</dbReference>
<organism evidence="10 11">
    <name type="scientific">Cymbomonas tetramitiformis</name>
    <dbReference type="NCBI Taxonomy" id="36881"/>
    <lineage>
        <taxon>Eukaryota</taxon>
        <taxon>Viridiplantae</taxon>
        <taxon>Chlorophyta</taxon>
        <taxon>Pyramimonadophyceae</taxon>
        <taxon>Pyramimonadales</taxon>
        <taxon>Pyramimonadaceae</taxon>
        <taxon>Cymbomonas</taxon>
    </lineage>
</organism>
<dbReference type="Pfam" id="PF11744">
    <property type="entry name" value="ALMT"/>
    <property type="match status" value="1"/>
</dbReference>
<keyword evidence="3" id="KW-0813">Transport</keyword>